<dbReference type="GO" id="GO:0016740">
    <property type="term" value="F:transferase activity"/>
    <property type="evidence" value="ECO:0007669"/>
    <property type="project" value="UniProtKB-UniRule"/>
</dbReference>
<comment type="cofactor">
    <cofactor evidence="11">
        <name>Mg(2+)</name>
        <dbReference type="ChEBI" id="CHEBI:18420"/>
    </cofactor>
    <cofactor evidence="11">
        <name>Mn(2+)</name>
        <dbReference type="ChEBI" id="CHEBI:29035"/>
    </cofactor>
    <text evidence="11">Magnesium. Can also use manganese.</text>
</comment>
<dbReference type="Proteomes" id="UP000886722">
    <property type="component" value="Unassembled WGS sequence"/>
</dbReference>
<evidence type="ECO:0000313" key="13">
    <source>
        <dbReference type="Proteomes" id="UP000886722"/>
    </source>
</evidence>
<evidence type="ECO:0000256" key="7">
    <source>
        <dbReference type="ARBA" id="ARBA00022842"/>
    </source>
</evidence>
<organism evidence="12 13">
    <name type="scientific">Candidatus Caccoplasma intestinavium</name>
    <dbReference type="NCBI Taxonomy" id="2840716"/>
    <lineage>
        <taxon>Bacteria</taxon>
        <taxon>Pseudomonadati</taxon>
        <taxon>Bacteroidota</taxon>
        <taxon>Bacteroidia</taxon>
        <taxon>Bacteroidales</taxon>
        <taxon>Bacteroidaceae</taxon>
        <taxon>Bacteroidaceae incertae sedis</taxon>
        <taxon>Candidatus Caccoplasma</taxon>
    </lineage>
</organism>
<sequence length="341" mass="37911">MRNKRGWLACVLFVSVFAGIAVWRQCGTPAGMAYRHNEGVVFNTLYHIVYQSEEDYQSQIEEELRRFDASLSPFNPTSIISRFNQNDTSAVADMWFSRVFNRSKEIWRDTEGAFDPTVSPLINAWGFGFKNGVPMTPEIVDSLWHLVGMERVELLGGRLYKDDPRMTLNFSAIAKGYAVDVVASFLRGKGVENYLVEIGGEVVARGKNERGEIWRVGIDTPDEGNVAGGEIDAVVMLDDAALATSGNYRNFRIVDGRRVAHTINPATGYPVQHSLLSATVLASDCMTADAYATAFMVLGVEKSMEIASRHPEMEVYLIYAVDSVDVSVVMTPGMRQYIFGE</sequence>
<name>A0A9D1GFG2_9BACT</name>
<feature type="binding site" evidence="11">
    <location>
        <position position="293"/>
    </location>
    <ligand>
        <name>Mg(2+)</name>
        <dbReference type="ChEBI" id="CHEBI:18420"/>
    </ligand>
</feature>
<gene>
    <name evidence="12" type="ORF">IAD06_04445</name>
</gene>
<dbReference type="AlphaFoldDB" id="A0A9D1GFG2"/>
<evidence type="ECO:0000256" key="2">
    <source>
        <dbReference type="ARBA" id="ARBA00016337"/>
    </source>
</evidence>
<evidence type="ECO:0000256" key="6">
    <source>
        <dbReference type="ARBA" id="ARBA00022827"/>
    </source>
</evidence>
<feature type="binding site" evidence="11">
    <location>
        <position position="289"/>
    </location>
    <ligand>
        <name>Mg(2+)</name>
        <dbReference type="ChEBI" id="CHEBI:18420"/>
    </ligand>
</feature>
<dbReference type="PANTHER" id="PTHR30040">
    <property type="entry name" value="THIAMINE BIOSYNTHESIS LIPOPROTEIN APBE"/>
    <property type="match status" value="1"/>
</dbReference>
<dbReference type="EMBL" id="DVKT01000034">
    <property type="protein sequence ID" value="HIT39269.1"/>
    <property type="molecule type" value="Genomic_DNA"/>
</dbReference>
<evidence type="ECO:0000256" key="1">
    <source>
        <dbReference type="ARBA" id="ARBA00011955"/>
    </source>
</evidence>
<keyword evidence="6 10" id="KW-0274">FAD</keyword>
<accession>A0A9D1GFG2</accession>
<protein>
    <recommendedName>
        <fullName evidence="2 10">FAD:protein FMN transferase</fullName>
        <ecNumber evidence="1 10">2.7.1.180</ecNumber>
    </recommendedName>
    <alternativeName>
        <fullName evidence="8 10">Flavin transferase</fullName>
    </alternativeName>
</protein>
<dbReference type="Gene3D" id="3.10.520.10">
    <property type="entry name" value="ApbE-like domains"/>
    <property type="match status" value="1"/>
</dbReference>
<evidence type="ECO:0000256" key="5">
    <source>
        <dbReference type="ARBA" id="ARBA00022723"/>
    </source>
</evidence>
<feature type="binding site" evidence="11">
    <location>
        <position position="172"/>
    </location>
    <ligand>
        <name>Mg(2+)</name>
        <dbReference type="ChEBI" id="CHEBI:18420"/>
    </ligand>
</feature>
<evidence type="ECO:0000256" key="4">
    <source>
        <dbReference type="ARBA" id="ARBA00022679"/>
    </source>
</evidence>
<dbReference type="InterPro" id="IPR024932">
    <property type="entry name" value="ApbE"/>
</dbReference>
<keyword evidence="5 10" id="KW-0479">Metal-binding</keyword>
<comment type="catalytic activity">
    <reaction evidence="9 10">
        <text>L-threonyl-[protein] + FAD = FMN-L-threonyl-[protein] + AMP + H(+)</text>
        <dbReference type="Rhea" id="RHEA:36847"/>
        <dbReference type="Rhea" id="RHEA-COMP:11060"/>
        <dbReference type="Rhea" id="RHEA-COMP:11061"/>
        <dbReference type="ChEBI" id="CHEBI:15378"/>
        <dbReference type="ChEBI" id="CHEBI:30013"/>
        <dbReference type="ChEBI" id="CHEBI:57692"/>
        <dbReference type="ChEBI" id="CHEBI:74257"/>
        <dbReference type="ChEBI" id="CHEBI:456215"/>
        <dbReference type="EC" id="2.7.1.180"/>
    </reaction>
</comment>
<dbReference type="PIRSF" id="PIRSF006268">
    <property type="entry name" value="ApbE"/>
    <property type="match status" value="1"/>
</dbReference>
<evidence type="ECO:0000256" key="9">
    <source>
        <dbReference type="ARBA" id="ARBA00048540"/>
    </source>
</evidence>
<keyword evidence="4 10" id="KW-0808">Transferase</keyword>
<dbReference type="GO" id="GO:0046872">
    <property type="term" value="F:metal ion binding"/>
    <property type="evidence" value="ECO:0007669"/>
    <property type="project" value="UniProtKB-UniRule"/>
</dbReference>
<dbReference type="InterPro" id="IPR003374">
    <property type="entry name" value="ApbE-like_sf"/>
</dbReference>
<dbReference type="EC" id="2.7.1.180" evidence="1 10"/>
<comment type="similarity">
    <text evidence="10">Belongs to the ApbE family.</text>
</comment>
<evidence type="ECO:0000256" key="3">
    <source>
        <dbReference type="ARBA" id="ARBA00022630"/>
    </source>
</evidence>
<dbReference type="SUPFAM" id="SSF143631">
    <property type="entry name" value="ApbE-like"/>
    <property type="match status" value="1"/>
</dbReference>
<reference evidence="12" key="2">
    <citation type="journal article" date="2021" name="PeerJ">
        <title>Extensive microbial diversity within the chicken gut microbiome revealed by metagenomics and culture.</title>
        <authorList>
            <person name="Gilroy R."/>
            <person name="Ravi A."/>
            <person name="Getino M."/>
            <person name="Pursley I."/>
            <person name="Horton D.L."/>
            <person name="Alikhan N.F."/>
            <person name="Baker D."/>
            <person name="Gharbi K."/>
            <person name="Hall N."/>
            <person name="Watson M."/>
            <person name="Adriaenssens E.M."/>
            <person name="Foster-Nyarko E."/>
            <person name="Jarju S."/>
            <person name="Secka A."/>
            <person name="Antonio M."/>
            <person name="Oren A."/>
            <person name="Chaudhuri R.R."/>
            <person name="La Ragione R."/>
            <person name="Hildebrand F."/>
            <person name="Pallen M.J."/>
        </authorList>
    </citation>
    <scope>NUCLEOTIDE SEQUENCE</scope>
    <source>
        <strain evidence="12">21143</strain>
    </source>
</reference>
<keyword evidence="3 10" id="KW-0285">Flavoprotein</keyword>
<evidence type="ECO:0000313" key="12">
    <source>
        <dbReference type="EMBL" id="HIT39269.1"/>
    </source>
</evidence>
<evidence type="ECO:0000256" key="10">
    <source>
        <dbReference type="PIRNR" id="PIRNR006268"/>
    </source>
</evidence>
<evidence type="ECO:0000256" key="8">
    <source>
        <dbReference type="ARBA" id="ARBA00031306"/>
    </source>
</evidence>
<comment type="caution">
    <text evidence="12">The sequence shown here is derived from an EMBL/GenBank/DDBJ whole genome shotgun (WGS) entry which is preliminary data.</text>
</comment>
<evidence type="ECO:0000256" key="11">
    <source>
        <dbReference type="PIRSR" id="PIRSR006268-2"/>
    </source>
</evidence>
<proteinExistence type="inferred from homology"/>
<dbReference type="PANTHER" id="PTHR30040:SF2">
    <property type="entry name" value="FAD:PROTEIN FMN TRANSFERASE"/>
    <property type="match status" value="1"/>
</dbReference>
<dbReference type="Pfam" id="PF02424">
    <property type="entry name" value="ApbE"/>
    <property type="match status" value="1"/>
</dbReference>
<reference evidence="12" key="1">
    <citation type="submission" date="2020-10" db="EMBL/GenBank/DDBJ databases">
        <authorList>
            <person name="Gilroy R."/>
        </authorList>
    </citation>
    <scope>NUCLEOTIDE SEQUENCE</scope>
    <source>
        <strain evidence="12">21143</strain>
    </source>
</reference>
<keyword evidence="7 10" id="KW-0460">Magnesium</keyword>